<accession>A0A851HYV2</accession>
<keyword evidence="3" id="KW-1133">Transmembrane helix</keyword>
<dbReference type="InterPro" id="IPR043128">
    <property type="entry name" value="Rev_trsase/Diguanyl_cyclase"/>
</dbReference>
<feature type="transmembrane region" description="Helical" evidence="3">
    <location>
        <begin position="36"/>
        <end position="57"/>
    </location>
</feature>
<comment type="caution">
    <text evidence="5">The sequence shown here is derived from an EMBL/GenBank/DDBJ whole genome shotgun (WGS) entry which is preliminary data.</text>
</comment>
<dbReference type="InterPro" id="IPR050469">
    <property type="entry name" value="Diguanylate_Cyclase"/>
</dbReference>
<dbReference type="SMART" id="SM00267">
    <property type="entry name" value="GGDEF"/>
    <property type="match status" value="1"/>
</dbReference>
<dbReference type="InterPro" id="IPR029787">
    <property type="entry name" value="Nucleotide_cyclase"/>
</dbReference>
<dbReference type="NCBIfam" id="TIGR00254">
    <property type="entry name" value="GGDEF"/>
    <property type="match status" value="1"/>
</dbReference>
<feature type="transmembrane region" description="Helical" evidence="3">
    <location>
        <begin position="12"/>
        <end position="30"/>
    </location>
</feature>
<evidence type="ECO:0000256" key="3">
    <source>
        <dbReference type="SAM" id="Phobius"/>
    </source>
</evidence>
<evidence type="ECO:0000256" key="2">
    <source>
        <dbReference type="ARBA" id="ARBA00034247"/>
    </source>
</evidence>
<dbReference type="PANTHER" id="PTHR45138:SF9">
    <property type="entry name" value="DIGUANYLATE CYCLASE DGCM-RELATED"/>
    <property type="match status" value="1"/>
</dbReference>
<dbReference type="PROSITE" id="PS50887">
    <property type="entry name" value="GGDEF"/>
    <property type="match status" value="1"/>
</dbReference>
<evidence type="ECO:0000313" key="6">
    <source>
        <dbReference type="Proteomes" id="UP000536442"/>
    </source>
</evidence>
<feature type="transmembrane region" description="Helical" evidence="3">
    <location>
        <begin position="135"/>
        <end position="154"/>
    </location>
</feature>
<dbReference type="Gene3D" id="3.30.70.270">
    <property type="match status" value="1"/>
</dbReference>
<dbReference type="Pfam" id="PF00990">
    <property type="entry name" value="GGDEF"/>
    <property type="match status" value="1"/>
</dbReference>
<organism evidence="5 6">
    <name type="scientific">Marinobacter adhaerens</name>
    <dbReference type="NCBI Taxonomy" id="1033846"/>
    <lineage>
        <taxon>Bacteria</taxon>
        <taxon>Pseudomonadati</taxon>
        <taxon>Pseudomonadota</taxon>
        <taxon>Gammaproteobacteria</taxon>
        <taxon>Pseudomonadales</taxon>
        <taxon>Marinobacteraceae</taxon>
        <taxon>Marinobacter</taxon>
    </lineage>
</organism>
<sequence length="332" mass="36294">MTETRLRTWTHSVGYGLATVFIFALALQNLRYGFYPLFYLAAGLAALTAAGLMYTIVSRKYQLAAAGHLLILAGLNSALLAAMLVTSTAGISHWIMPLLLLNLLILPLRYGLMLSLLLLAPTAALLFLRLPTADALTIISGAFILLAVAVLYVWHYDHMAQSAEDLAIIDPATGAHNGRFLDEALHKEISRAITIGHRFSVIHLAIDHASEATDLHGTAPMQALRRDLTRHLFGVIRAGDTVYSLNNAEFFLILPFTAEEGVRVIAERIRRTISESRWPVTGKVTVSLGCTTRVNSDTLADSLRTRADTAMHKARKRGGDSVWFSPAKPSQP</sequence>
<dbReference type="SUPFAM" id="SSF55073">
    <property type="entry name" value="Nucleotide cyclase"/>
    <property type="match status" value="1"/>
</dbReference>
<keyword evidence="3" id="KW-0472">Membrane</keyword>
<evidence type="ECO:0000259" key="4">
    <source>
        <dbReference type="PROSITE" id="PS50887"/>
    </source>
</evidence>
<feature type="transmembrane region" description="Helical" evidence="3">
    <location>
        <begin position="108"/>
        <end position="128"/>
    </location>
</feature>
<keyword evidence="6" id="KW-1185">Reference proteome</keyword>
<proteinExistence type="predicted"/>
<evidence type="ECO:0000256" key="1">
    <source>
        <dbReference type="ARBA" id="ARBA00012528"/>
    </source>
</evidence>
<dbReference type="GO" id="GO:0052621">
    <property type="term" value="F:diguanylate cyclase activity"/>
    <property type="evidence" value="ECO:0007669"/>
    <property type="project" value="UniProtKB-EC"/>
</dbReference>
<dbReference type="InterPro" id="IPR000160">
    <property type="entry name" value="GGDEF_dom"/>
</dbReference>
<protein>
    <recommendedName>
        <fullName evidence="1">diguanylate cyclase</fullName>
        <ecNumber evidence="1">2.7.7.65</ecNumber>
    </recommendedName>
</protein>
<comment type="catalytic activity">
    <reaction evidence="2">
        <text>2 GTP = 3',3'-c-di-GMP + 2 diphosphate</text>
        <dbReference type="Rhea" id="RHEA:24898"/>
        <dbReference type="ChEBI" id="CHEBI:33019"/>
        <dbReference type="ChEBI" id="CHEBI:37565"/>
        <dbReference type="ChEBI" id="CHEBI:58805"/>
        <dbReference type="EC" id="2.7.7.65"/>
    </reaction>
</comment>
<dbReference type="Proteomes" id="UP000536442">
    <property type="component" value="Unassembled WGS sequence"/>
</dbReference>
<dbReference type="EMBL" id="JABEVQ010000007">
    <property type="protein sequence ID" value="NWN92442.1"/>
    <property type="molecule type" value="Genomic_DNA"/>
</dbReference>
<feature type="domain" description="GGDEF" evidence="4">
    <location>
        <begin position="197"/>
        <end position="327"/>
    </location>
</feature>
<evidence type="ECO:0000313" key="5">
    <source>
        <dbReference type="EMBL" id="NWN92442.1"/>
    </source>
</evidence>
<dbReference type="CDD" id="cd01949">
    <property type="entry name" value="GGDEF"/>
    <property type="match status" value="1"/>
</dbReference>
<reference evidence="5 6" key="1">
    <citation type="submission" date="2020-03" db="EMBL/GenBank/DDBJ databases">
        <title>Metagenomic, metatranscriptomic, and metabolomic analyses revealed the key microbes and metabolic features during the fermentation of ganjang, Korean traditional soy sauce.</title>
        <authorList>
            <person name="Chun B.H."/>
            <person name="Jeon C.O."/>
        </authorList>
    </citation>
    <scope>NUCLEOTIDE SEQUENCE [LARGE SCALE GENOMIC DNA]</scope>
    <source>
        <strain evidence="5 6">KG14</strain>
    </source>
</reference>
<keyword evidence="3" id="KW-0812">Transmembrane</keyword>
<dbReference type="AlphaFoldDB" id="A0A851HYV2"/>
<name>A0A851HYV2_9GAMM</name>
<gene>
    <name evidence="5" type="ORF">HLV39_13170</name>
</gene>
<feature type="transmembrane region" description="Helical" evidence="3">
    <location>
        <begin position="69"/>
        <end position="96"/>
    </location>
</feature>
<dbReference type="EC" id="2.7.7.65" evidence="1"/>
<dbReference type="PANTHER" id="PTHR45138">
    <property type="entry name" value="REGULATORY COMPONENTS OF SENSORY TRANSDUCTION SYSTEM"/>
    <property type="match status" value="1"/>
</dbReference>